<dbReference type="InterPro" id="IPR051055">
    <property type="entry name" value="PIF1_helicase"/>
</dbReference>
<evidence type="ECO:0000313" key="2">
    <source>
        <dbReference type="EMBL" id="QSJ03655.1"/>
    </source>
</evidence>
<keyword evidence="3" id="KW-1185">Reference proteome</keyword>
<keyword evidence="2" id="KW-0547">Nucleotide-binding</keyword>
<reference evidence="2" key="1">
    <citation type="submission" date="2021-01" db="EMBL/GenBank/DDBJ databases">
        <authorList>
            <person name="Li S."/>
            <person name="Lin Y."/>
        </authorList>
    </citation>
    <scope>NUCLEOTIDE SEQUENCE</scope>
</reference>
<name>A0A898K9S7_9CAUD</name>
<dbReference type="SUPFAM" id="SSF52540">
    <property type="entry name" value="P-loop containing nucleoside triphosphate hydrolases"/>
    <property type="match status" value="1"/>
</dbReference>
<dbReference type="InterPro" id="IPR027417">
    <property type="entry name" value="P-loop_NTPase"/>
</dbReference>
<keyword evidence="2" id="KW-0378">Hydrolase</keyword>
<dbReference type="PANTHER" id="PTHR47642">
    <property type="entry name" value="ATP-DEPENDENT DNA HELICASE"/>
    <property type="match status" value="1"/>
</dbReference>
<feature type="domain" description="UvrD-like helicase C-terminal" evidence="1">
    <location>
        <begin position="414"/>
        <end position="460"/>
    </location>
</feature>
<dbReference type="PANTHER" id="PTHR47642:SF5">
    <property type="entry name" value="ATP-DEPENDENT DNA HELICASE"/>
    <property type="match status" value="1"/>
</dbReference>
<protein>
    <submittedName>
        <fullName evidence="2">ATP-dependent RecD-like DNA helicase</fullName>
    </submittedName>
</protein>
<dbReference type="GO" id="GO:0004386">
    <property type="term" value="F:helicase activity"/>
    <property type="evidence" value="ECO:0007669"/>
    <property type="project" value="UniProtKB-KW"/>
</dbReference>
<proteinExistence type="predicted"/>
<evidence type="ECO:0000259" key="1">
    <source>
        <dbReference type="Pfam" id="PF13538"/>
    </source>
</evidence>
<evidence type="ECO:0000313" key="3">
    <source>
        <dbReference type="Proteomes" id="UP000663176"/>
    </source>
</evidence>
<dbReference type="Pfam" id="PF13538">
    <property type="entry name" value="UvrD_C_2"/>
    <property type="match status" value="1"/>
</dbReference>
<keyword evidence="2" id="KW-0067">ATP-binding</keyword>
<organism evidence="2 3">
    <name type="scientific">Klebsiella phage vB_KpnP_P184</name>
    <dbReference type="NCBI Taxonomy" id="2806547"/>
    <lineage>
        <taxon>Viruses</taxon>
        <taxon>Duplodnaviria</taxon>
        <taxon>Heunggongvirae</taxon>
        <taxon>Uroviricota</taxon>
        <taxon>Caudoviricetes</taxon>
        <taxon>Schitoviridae</taxon>
        <taxon>Efbeekayvirus</taxon>
        <taxon>Efbeekayvirus P184</taxon>
    </lineage>
</organism>
<dbReference type="Pfam" id="PF13604">
    <property type="entry name" value="AAA_30"/>
    <property type="match status" value="1"/>
</dbReference>
<accession>A0A898K9S7</accession>
<dbReference type="GeneID" id="65133465"/>
<dbReference type="Gene3D" id="3.40.50.300">
    <property type="entry name" value="P-loop containing nucleotide triphosphate hydrolases"/>
    <property type="match status" value="2"/>
</dbReference>
<dbReference type="Proteomes" id="UP000663176">
    <property type="component" value="Segment"/>
</dbReference>
<dbReference type="EMBL" id="MW495044">
    <property type="protein sequence ID" value="QSJ03655.1"/>
    <property type="molecule type" value="Genomic_DNA"/>
</dbReference>
<dbReference type="CDD" id="cd18809">
    <property type="entry name" value="SF1_C_RecD"/>
    <property type="match status" value="1"/>
</dbReference>
<dbReference type="InterPro" id="IPR027785">
    <property type="entry name" value="UvrD-like_helicase_C"/>
</dbReference>
<dbReference type="KEGG" id="vg:65133465"/>
<dbReference type="RefSeq" id="YP_010114863.1">
    <property type="nucleotide sequence ID" value="NC_055919.1"/>
</dbReference>
<sequence>MQLSQGQQKACEFITDFLLNKHQPHDIIVPRFQGDEDPMVFNSNQVMVLSGAAGTGKTTVIKYVLEHLEKVQKTMEALGIKVQRNHRTEFTATTNKAAEAFEHAMGCSAKTIHSLLRLGMEEDPVTYKDVLVSHKPMELLFGTYVFVDEASYIDMTLLEHIYMKLGNGTKVIFMGDKAQCKTAEGDLPVFEEGRFPMVELTQIMRQSDDNPVQALSKRLRQWVLEGGPTPPCNVDGKNIIWVERSKFEAGMIRDMSRDEWEYSTSKFLAFTNKRVNEVNHKIYSQVTGSQTLREGDYAICNSYVGGIKNVLPAIGTDRLVYLTGLEPDKQLGEEGHWVYTDRNRKGSKDFKSGEVVQAYFMPNDKKAKDKLLRRFSKKLQEMVFAENPEEFTKIKNALDKVKNTWIDLRPVFGCTIHKAQGSTFRRVYVDLGDLNRCRDIDQLRRLLYVAISRARLQVVLTGDIP</sequence>
<keyword evidence="2" id="KW-0347">Helicase</keyword>